<dbReference type="Proteomes" id="UP000198661">
    <property type="component" value="Unassembled WGS sequence"/>
</dbReference>
<protein>
    <submittedName>
        <fullName evidence="1">ATP-dependent Lon protease</fullName>
    </submittedName>
</protein>
<keyword evidence="1" id="KW-0378">Hydrolase</keyword>
<dbReference type="AlphaFoldDB" id="A0A1I2S8B2"/>
<organism evidence="1 2">
    <name type="scientific">Planifilum fulgidum</name>
    <dbReference type="NCBI Taxonomy" id="201973"/>
    <lineage>
        <taxon>Bacteria</taxon>
        <taxon>Bacillati</taxon>
        <taxon>Bacillota</taxon>
        <taxon>Bacilli</taxon>
        <taxon>Bacillales</taxon>
        <taxon>Thermoactinomycetaceae</taxon>
        <taxon>Planifilum</taxon>
    </lineage>
</organism>
<gene>
    <name evidence="1" type="ORF">SAMN04488025_1395</name>
</gene>
<dbReference type="GO" id="GO:0006508">
    <property type="term" value="P:proteolysis"/>
    <property type="evidence" value="ECO:0007669"/>
    <property type="project" value="UniProtKB-KW"/>
</dbReference>
<reference evidence="1 2" key="1">
    <citation type="submission" date="2016-10" db="EMBL/GenBank/DDBJ databases">
        <authorList>
            <person name="de Groot N.N."/>
        </authorList>
    </citation>
    <scope>NUCLEOTIDE SEQUENCE [LARGE SCALE GENOMIC DNA]</scope>
    <source>
        <strain evidence="1 2">DSM 44945</strain>
    </source>
</reference>
<keyword evidence="2" id="KW-1185">Reference proteome</keyword>
<dbReference type="EMBL" id="FOOK01000039">
    <property type="protein sequence ID" value="SFG49000.1"/>
    <property type="molecule type" value="Genomic_DNA"/>
</dbReference>
<dbReference type="STRING" id="201973.SAMN04488025_1395"/>
<evidence type="ECO:0000313" key="2">
    <source>
        <dbReference type="Proteomes" id="UP000198661"/>
    </source>
</evidence>
<dbReference type="GO" id="GO:0008233">
    <property type="term" value="F:peptidase activity"/>
    <property type="evidence" value="ECO:0007669"/>
    <property type="project" value="UniProtKB-KW"/>
</dbReference>
<keyword evidence="1" id="KW-0645">Protease</keyword>
<sequence length="59" mass="6544">MLPNPVAIAELAVDKKATTLLMPISARRALNDLPDELWTKISIEFYSDPTDAVFKGLIE</sequence>
<accession>A0A1I2S8B2</accession>
<evidence type="ECO:0000313" key="1">
    <source>
        <dbReference type="EMBL" id="SFG49000.1"/>
    </source>
</evidence>
<name>A0A1I2S8B2_9BACL</name>
<proteinExistence type="predicted"/>